<dbReference type="EMBL" id="CYHA01000001">
    <property type="protein sequence ID" value="CUA81940.1"/>
    <property type="molecule type" value="Genomic_DNA"/>
</dbReference>
<proteinExistence type="predicted"/>
<dbReference type="NCBIfam" id="TIGR01549">
    <property type="entry name" value="HAD-SF-IA-v1"/>
    <property type="match status" value="1"/>
</dbReference>
<evidence type="ECO:0000313" key="2">
    <source>
        <dbReference type="Proteomes" id="UP000243535"/>
    </source>
</evidence>
<dbReference type="OrthoDB" id="9807630at2"/>
<dbReference type="InterPro" id="IPR023214">
    <property type="entry name" value="HAD_sf"/>
</dbReference>
<name>A0A0K6GT92_9NEIS</name>
<dbReference type="GO" id="GO:0008967">
    <property type="term" value="F:phosphoglycolate phosphatase activity"/>
    <property type="evidence" value="ECO:0007669"/>
    <property type="project" value="TreeGrafter"/>
</dbReference>
<dbReference type="InterPro" id="IPR023198">
    <property type="entry name" value="PGP-like_dom2"/>
</dbReference>
<dbReference type="SFLD" id="SFLDG01129">
    <property type="entry name" value="C1.5:_HAD__Beta-PGM__Phosphata"/>
    <property type="match status" value="1"/>
</dbReference>
<accession>A0A0K6GT92</accession>
<dbReference type="Gene3D" id="1.10.150.240">
    <property type="entry name" value="Putative phosphatase, domain 2"/>
    <property type="match status" value="1"/>
</dbReference>
<dbReference type="AlphaFoldDB" id="A0A0K6GT92"/>
<dbReference type="InterPro" id="IPR006439">
    <property type="entry name" value="HAD-SF_hydro_IA"/>
</dbReference>
<dbReference type="InterPro" id="IPR050155">
    <property type="entry name" value="HAD-like_hydrolase_sf"/>
</dbReference>
<protein>
    <submittedName>
        <fullName evidence="1">Haloacid dehalogenase superfamily, subfamily IA, variant 1 with third motif having Dx(3-4)D or Dx(3-4)E</fullName>
    </submittedName>
</protein>
<sequence length="216" mass="23310">MRYRYILLDFDGTLADSFACFLRVFNQLAEQFAFRPLDAAQLATMRGASAREVVAHTGLPLWKIPRVMAEGRRLMGVEAGSIRLFDGIAPVLERLAEEGVQLAIVSSNSETSIRRILGPLSGHMRHFACGASLYGKAARLRKAARACGAGPNSEVLCVGDEIRDAEAAAEAGFAFAPVMWGYTAPEGFDRVPQVARLARPEDLLTLVLGEGKSVSA</sequence>
<reference evidence="2" key="1">
    <citation type="submission" date="2015-08" db="EMBL/GenBank/DDBJ databases">
        <authorList>
            <person name="Varghese N."/>
        </authorList>
    </citation>
    <scope>NUCLEOTIDE SEQUENCE [LARGE SCALE GENOMIC DNA]</scope>
    <source>
        <strain evidence="2">DSM 17901</strain>
    </source>
</reference>
<gene>
    <name evidence="1" type="ORF">Ga0061063_0788</name>
</gene>
<dbReference type="Gene3D" id="3.40.50.1000">
    <property type="entry name" value="HAD superfamily/HAD-like"/>
    <property type="match status" value="1"/>
</dbReference>
<dbReference type="PANTHER" id="PTHR43434">
    <property type="entry name" value="PHOSPHOGLYCOLATE PHOSPHATASE"/>
    <property type="match status" value="1"/>
</dbReference>
<dbReference type="Proteomes" id="UP000243535">
    <property type="component" value="Unassembled WGS sequence"/>
</dbReference>
<dbReference type="STRING" id="375574.GCA_001418035_00586"/>
<dbReference type="PANTHER" id="PTHR43434:SF13">
    <property type="entry name" value="PHOSPHOGLYCOLATE PHOSPHATASE"/>
    <property type="match status" value="1"/>
</dbReference>
<dbReference type="InterPro" id="IPR041492">
    <property type="entry name" value="HAD_2"/>
</dbReference>
<dbReference type="SUPFAM" id="SSF56784">
    <property type="entry name" value="HAD-like"/>
    <property type="match status" value="1"/>
</dbReference>
<dbReference type="Pfam" id="PF13419">
    <property type="entry name" value="HAD_2"/>
    <property type="match status" value="1"/>
</dbReference>
<dbReference type="RefSeq" id="WP_055433343.1">
    <property type="nucleotide sequence ID" value="NZ_CYHA01000001.1"/>
</dbReference>
<dbReference type="GO" id="GO:0006281">
    <property type="term" value="P:DNA repair"/>
    <property type="evidence" value="ECO:0007669"/>
    <property type="project" value="TreeGrafter"/>
</dbReference>
<keyword evidence="2" id="KW-1185">Reference proteome</keyword>
<dbReference type="SFLD" id="SFLDS00003">
    <property type="entry name" value="Haloacid_Dehalogenase"/>
    <property type="match status" value="1"/>
</dbReference>
<organism evidence="1 2">
    <name type="scientific">Gulbenkiania indica</name>
    <dbReference type="NCBI Taxonomy" id="375574"/>
    <lineage>
        <taxon>Bacteria</taxon>
        <taxon>Pseudomonadati</taxon>
        <taxon>Pseudomonadota</taxon>
        <taxon>Betaproteobacteria</taxon>
        <taxon>Neisseriales</taxon>
        <taxon>Chromobacteriaceae</taxon>
        <taxon>Gulbenkiania</taxon>
    </lineage>
</organism>
<dbReference type="GO" id="GO:0005829">
    <property type="term" value="C:cytosol"/>
    <property type="evidence" value="ECO:0007669"/>
    <property type="project" value="TreeGrafter"/>
</dbReference>
<evidence type="ECO:0000313" key="1">
    <source>
        <dbReference type="EMBL" id="CUA81940.1"/>
    </source>
</evidence>
<dbReference type="InterPro" id="IPR036412">
    <property type="entry name" value="HAD-like_sf"/>
</dbReference>